<accession>A0ABX0TSZ7</accession>
<organism evidence="2 3">
    <name type="scientific">Sphingomonas vulcanisoli</name>
    <dbReference type="NCBI Taxonomy" id="1658060"/>
    <lineage>
        <taxon>Bacteria</taxon>
        <taxon>Pseudomonadati</taxon>
        <taxon>Pseudomonadota</taxon>
        <taxon>Alphaproteobacteria</taxon>
        <taxon>Sphingomonadales</taxon>
        <taxon>Sphingomonadaceae</taxon>
        <taxon>Sphingomonas</taxon>
    </lineage>
</organism>
<sequence length="129" mass="13133">MMKKALAAAALSATVLLAACGEPTTITAGAPNDPTADQVAAAPKVKLPPAMLASKTYRCQPGNEVLYVNWFNDNTSANIKKKKEDTPVALTAPAKGEPFSGGGYVVKGSADSAKVTITPPGGKDLECSA</sequence>
<evidence type="ECO:0000313" key="3">
    <source>
        <dbReference type="Proteomes" id="UP000727456"/>
    </source>
</evidence>
<feature type="chain" id="PRO_5046639236" description="C-type lysozyme inhibitor domain-containing protein" evidence="1">
    <location>
        <begin position="19"/>
        <end position="129"/>
    </location>
</feature>
<reference evidence="2 3" key="1">
    <citation type="submission" date="2020-03" db="EMBL/GenBank/DDBJ databases">
        <title>Genomic Encyclopedia of Type Strains, Phase III (KMG-III): the genomes of soil and plant-associated and newly described type strains.</title>
        <authorList>
            <person name="Whitman W."/>
        </authorList>
    </citation>
    <scope>NUCLEOTIDE SEQUENCE [LARGE SCALE GENOMIC DNA]</scope>
    <source>
        <strain evidence="2 3">CECT 8804</strain>
    </source>
</reference>
<evidence type="ECO:0000256" key="1">
    <source>
        <dbReference type="SAM" id="SignalP"/>
    </source>
</evidence>
<dbReference type="EMBL" id="JAAOZC010000003">
    <property type="protein sequence ID" value="NIJ07874.1"/>
    <property type="molecule type" value="Genomic_DNA"/>
</dbReference>
<protein>
    <recommendedName>
        <fullName evidence="4">C-type lysozyme inhibitor domain-containing protein</fullName>
    </recommendedName>
</protein>
<gene>
    <name evidence="2" type="ORF">FHS31_001484</name>
</gene>
<keyword evidence="3" id="KW-1185">Reference proteome</keyword>
<dbReference type="PROSITE" id="PS51257">
    <property type="entry name" value="PROKAR_LIPOPROTEIN"/>
    <property type="match status" value="1"/>
</dbReference>
<comment type="caution">
    <text evidence="2">The sequence shown here is derived from an EMBL/GenBank/DDBJ whole genome shotgun (WGS) entry which is preliminary data.</text>
</comment>
<keyword evidence="1" id="KW-0732">Signal</keyword>
<feature type="signal peptide" evidence="1">
    <location>
        <begin position="1"/>
        <end position="18"/>
    </location>
</feature>
<evidence type="ECO:0008006" key="4">
    <source>
        <dbReference type="Google" id="ProtNLM"/>
    </source>
</evidence>
<dbReference type="Proteomes" id="UP000727456">
    <property type="component" value="Unassembled WGS sequence"/>
</dbReference>
<name>A0ABX0TSZ7_9SPHN</name>
<evidence type="ECO:0000313" key="2">
    <source>
        <dbReference type="EMBL" id="NIJ07874.1"/>
    </source>
</evidence>
<proteinExistence type="predicted"/>
<dbReference type="RefSeq" id="WP_167072727.1">
    <property type="nucleotide sequence ID" value="NZ_JAAOZC010000003.1"/>
</dbReference>